<organism evidence="2 3">
    <name type="scientific">Rhizodiscina lignyota</name>
    <dbReference type="NCBI Taxonomy" id="1504668"/>
    <lineage>
        <taxon>Eukaryota</taxon>
        <taxon>Fungi</taxon>
        <taxon>Dikarya</taxon>
        <taxon>Ascomycota</taxon>
        <taxon>Pezizomycotina</taxon>
        <taxon>Dothideomycetes</taxon>
        <taxon>Pleosporomycetidae</taxon>
        <taxon>Aulographales</taxon>
        <taxon>Rhizodiscinaceae</taxon>
        <taxon>Rhizodiscina</taxon>
    </lineage>
</organism>
<name>A0A9P4ICH7_9PEZI</name>
<feature type="transmembrane region" description="Helical" evidence="1">
    <location>
        <begin position="25"/>
        <end position="45"/>
    </location>
</feature>
<keyword evidence="1" id="KW-1133">Transmembrane helix</keyword>
<evidence type="ECO:0008006" key="4">
    <source>
        <dbReference type="Google" id="ProtNLM"/>
    </source>
</evidence>
<keyword evidence="1" id="KW-0812">Transmembrane</keyword>
<dbReference type="EMBL" id="ML978129">
    <property type="protein sequence ID" value="KAF2096469.1"/>
    <property type="molecule type" value="Genomic_DNA"/>
</dbReference>
<dbReference type="OrthoDB" id="3930290at2759"/>
<keyword evidence="1" id="KW-0472">Membrane</keyword>
<gene>
    <name evidence="2" type="ORF">NA57DRAFT_78073</name>
</gene>
<comment type="caution">
    <text evidence="2">The sequence shown here is derived from an EMBL/GenBank/DDBJ whole genome shotgun (WGS) entry which is preliminary data.</text>
</comment>
<dbReference type="Proteomes" id="UP000799772">
    <property type="component" value="Unassembled WGS sequence"/>
</dbReference>
<feature type="transmembrane region" description="Helical" evidence="1">
    <location>
        <begin position="151"/>
        <end position="173"/>
    </location>
</feature>
<sequence>MARSYISSAVVISNKYTWPDLQLNIWNIIVLAGAGLILGVFAAFMQDQNRMGLGTPWLFPYGITVGALTIVFIIIEIILIIQRRLLPGFMLLFSFMFLVLYLAGLIETSIQLFGAGNVSDNCNTFVQHRQQHGVSLSTLAWLEQDSICSSWYAAFSFWLILCVFFVWMMIMAAQVSRNSFE</sequence>
<accession>A0A9P4ICH7</accession>
<dbReference type="AlphaFoldDB" id="A0A9P4ICH7"/>
<evidence type="ECO:0000256" key="1">
    <source>
        <dbReference type="SAM" id="Phobius"/>
    </source>
</evidence>
<protein>
    <recommendedName>
        <fullName evidence="4">MARVEL domain-containing protein</fullName>
    </recommendedName>
</protein>
<keyword evidence="3" id="KW-1185">Reference proteome</keyword>
<proteinExistence type="predicted"/>
<reference evidence="2" key="1">
    <citation type="journal article" date="2020" name="Stud. Mycol.">
        <title>101 Dothideomycetes genomes: a test case for predicting lifestyles and emergence of pathogens.</title>
        <authorList>
            <person name="Haridas S."/>
            <person name="Albert R."/>
            <person name="Binder M."/>
            <person name="Bloem J."/>
            <person name="Labutti K."/>
            <person name="Salamov A."/>
            <person name="Andreopoulos B."/>
            <person name="Baker S."/>
            <person name="Barry K."/>
            <person name="Bills G."/>
            <person name="Bluhm B."/>
            <person name="Cannon C."/>
            <person name="Castanera R."/>
            <person name="Culley D."/>
            <person name="Daum C."/>
            <person name="Ezra D."/>
            <person name="Gonzalez J."/>
            <person name="Henrissat B."/>
            <person name="Kuo A."/>
            <person name="Liang C."/>
            <person name="Lipzen A."/>
            <person name="Lutzoni F."/>
            <person name="Magnuson J."/>
            <person name="Mondo S."/>
            <person name="Nolan M."/>
            <person name="Ohm R."/>
            <person name="Pangilinan J."/>
            <person name="Park H.-J."/>
            <person name="Ramirez L."/>
            <person name="Alfaro M."/>
            <person name="Sun H."/>
            <person name="Tritt A."/>
            <person name="Yoshinaga Y."/>
            <person name="Zwiers L.-H."/>
            <person name="Turgeon B."/>
            <person name="Goodwin S."/>
            <person name="Spatafora J."/>
            <person name="Crous P."/>
            <person name="Grigoriev I."/>
        </authorList>
    </citation>
    <scope>NUCLEOTIDE SEQUENCE</scope>
    <source>
        <strain evidence="2">CBS 133067</strain>
    </source>
</reference>
<feature type="transmembrane region" description="Helical" evidence="1">
    <location>
        <begin position="57"/>
        <end position="81"/>
    </location>
</feature>
<evidence type="ECO:0000313" key="2">
    <source>
        <dbReference type="EMBL" id="KAF2096469.1"/>
    </source>
</evidence>
<evidence type="ECO:0000313" key="3">
    <source>
        <dbReference type="Proteomes" id="UP000799772"/>
    </source>
</evidence>
<feature type="transmembrane region" description="Helical" evidence="1">
    <location>
        <begin position="88"/>
        <end position="106"/>
    </location>
</feature>